<dbReference type="InterPro" id="IPR005238">
    <property type="entry name" value="ComB-like"/>
</dbReference>
<gene>
    <name evidence="8" type="ORF">HMPREF0083_00102</name>
</gene>
<proteinExistence type="inferred from homology"/>
<evidence type="ECO:0000313" key="8">
    <source>
        <dbReference type="EMBL" id="ERI11774.1"/>
    </source>
</evidence>
<dbReference type="GO" id="GO:0050545">
    <property type="term" value="F:sulfopyruvate decarboxylase activity"/>
    <property type="evidence" value="ECO:0007669"/>
    <property type="project" value="TreeGrafter"/>
</dbReference>
<dbReference type="PANTHER" id="PTHR37311">
    <property type="entry name" value="2-PHOSPHOSULFOLACTATE PHOSPHATASE-RELATED"/>
    <property type="match status" value="1"/>
</dbReference>
<dbReference type="STRING" id="649747.HMPREF0083_00102"/>
<comment type="catalytic activity">
    <reaction evidence="7">
        <text>(2R)-O-phospho-3-sulfolactate + H2O = (2R)-3-sulfolactate + phosphate</text>
        <dbReference type="Rhea" id="RHEA:23416"/>
        <dbReference type="ChEBI" id="CHEBI:15377"/>
        <dbReference type="ChEBI" id="CHEBI:15597"/>
        <dbReference type="ChEBI" id="CHEBI:43474"/>
        <dbReference type="ChEBI" id="CHEBI:58738"/>
        <dbReference type="EC" id="3.1.3.71"/>
    </reaction>
</comment>
<dbReference type="GO" id="GO:0050532">
    <property type="term" value="F:2-phosphosulfolactate phosphatase activity"/>
    <property type="evidence" value="ECO:0007669"/>
    <property type="project" value="UniProtKB-EC"/>
</dbReference>
<dbReference type="eggNOG" id="COG2045">
    <property type="taxonomic scope" value="Bacteria"/>
</dbReference>
<protein>
    <recommendedName>
        <fullName evidence="4">Probable 2-phosphosulfolactate phosphatase</fullName>
        <ecNumber evidence="3">3.1.3.71</ecNumber>
    </recommendedName>
</protein>
<reference evidence="8 9" key="1">
    <citation type="submission" date="2013-08" db="EMBL/GenBank/DDBJ databases">
        <authorList>
            <person name="Weinstock G."/>
            <person name="Sodergren E."/>
            <person name="Wylie T."/>
            <person name="Fulton L."/>
            <person name="Fulton R."/>
            <person name="Fronick C."/>
            <person name="O'Laughlin M."/>
            <person name="Godfrey J."/>
            <person name="Miner T."/>
            <person name="Herter B."/>
            <person name="Appelbaum E."/>
            <person name="Cordes M."/>
            <person name="Lek S."/>
            <person name="Wollam A."/>
            <person name="Pepin K.H."/>
            <person name="Palsikar V.B."/>
            <person name="Mitreva M."/>
            <person name="Wilson R.K."/>
        </authorList>
    </citation>
    <scope>NUCLEOTIDE SEQUENCE [LARGE SCALE GENOMIC DNA]</scope>
    <source>
        <strain evidence="8 9">ATCC 12856</strain>
    </source>
</reference>
<comment type="caution">
    <text evidence="8">The sequence shown here is derived from an EMBL/GenBank/DDBJ whole genome shotgun (WGS) entry which is preliminary data.</text>
</comment>
<comment type="cofactor">
    <cofactor evidence="1">
        <name>Mg(2+)</name>
        <dbReference type="ChEBI" id="CHEBI:18420"/>
    </cofactor>
</comment>
<dbReference type="PATRIC" id="fig|649747.3.peg.89"/>
<evidence type="ECO:0000256" key="6">
    <source>
        <dbReference type="ARBA" id="ARBA00022842"/>
    </source>
</evidence>
<dbReference type="PANTHER" id="PTHR37311:SF1">
    <property type="entry name" value="2-PHOSPHOSULFOLACTATE PHOSPHATASE-RELATED"/>
    <property type="match status" value="1"/>
</dbReference>
<dbReference type="Pfam" id="PF04029">
    <property type="entry name" value="2-ph_phosp"/>
    <property type="match status" value="1"/>
</dbReference>
<dbReference type="GO" id="GO:0000287">
    <property type="term" value="F:magnesium ion binding"/>
    <property type="evidence" value="ECO:0007669"/>
    <property type="project" value="InterPro"/>
</dbReference>
<dbReference type="SUPFAM" id="SSF142823">
    <property type="entry name" value="ComB-like"/>
    <property type="match status" value="1"/>
</dbReference>
<keyword evidence="9" id="KW-1185">Reference proteome</keyword>
<evidence type="ECO:0000256" key="3">
    <source>
        <dbReference type="ARBA" id="ARBA00012953"/>
    </source>
</evidence>
<keyword evidence="6" id="KW-0460">Magnesium</keyword>
<dbReference type="InterPro" id="IPR036702">
    <property type="entry name" value="ComB-like_sf"/>
</dbReference>
<dbReference type="AlphaFoldDB" id="U1WT50"/>
<evidence type="ECO:0000256" key="4">
    <source>
        <dbReference type="ARBA" id="ARBA00021948"/>
    </source>
</evidence>
<evidence type="ECO:0000256" key="1">
    <source>
        <dbReference type="ARBA" id="ARBA00001946"/>
    </source>
</evidence>
<dbReference type="HOGENOM" id="CLU_070028_0_0_9"/>
<dbReference type="EC" id="3.1.3.71" evidence="3"/>
<evidence type="ECO:0000256" key="2">
    <source>
        <dbReference type="ARBA" id="ARBA00009997"/>
    </source>
</evidence>
<keyword evidence="5" id="KW-0378">Hydrolase</keyword>
<evidence type="ECO:0000313" key="9">
    <source>
        <dbReference type="Proteomes" id="UP000016511"/>
    </source>
</evidence>
<comment type="similarity">
    <text evidence="2">Belongs to the ComB family.</text>
</comment>
<evidence type="ECO:0000256" key="7">
    <source>
        <dbReference type="ARBA" id="ARBA00033711"/>
    </source>
</evidence>
<organism evidence="8 9">
    <name type="scientific">Aneurinibacillus aneurinilyticus ATCC 12856</name>
    <dbReference type="NCBI Taxonomy" id="649747"/>
    <lineage>
        <taxon>Bacteria</taxon>
        <taxon>Bacillati</taxon>
        <taxon>Bacillota</taxon>
        <taxon>Bacilli</taxon>
        <taxon>Bacillales</taxon>
        <taxon>Paenibacillaceae</taxon>
        <taxon>Aneurinibacillus group</taxon>
        <taxon>Aneurinibacillus</taxon>
    </lineage>
</organism>
<dbReference type="Gene3D" id="3.90.1560.10">
    <property type="entry name" value="ComB-like"/>
    <property type="match status" value="1"/>
</dbReference>
<name>U1WT50_ANEAE</name>
<dbReference type="EMBL" id="AWSJ01000010">
    <property type="protein sequence ID" value="ERI11774.1"/>
    <property type="molecule type" value="Genomic_DNA"/>
</dbReference>
<sequence>MLIRNEAHSAIGCFPPTFVRSVEGRDFFFNNDKIGGAIVQIKTIQTVEEIRPEHTVGRTVIMIDVLRASSTIVTALHSGFVSVIPVASIGQAYDLRSPATILAGEQYCENIADFDYNNSPTALYKAKHSGKHLVLITTNGTRALQKIDKAENIFIGCFLNSTACIRKALSLHHDITLCCAGTRGEFALEDGLAAGLMVHVAKNSFPFVHACNLSEKLEACYLHHFPQLVQCLLASTTGKRLVEHQHTEDIFFCSQVDFLQAVPFIHEKRILLSSFS</sequence>
<dbReference type="Proteomes" id="UP000016511">
    <property type="component" value="Unassembled WGS sequence"/>
</dbReference>
<evidence type="ECO:0000256" key="5">
    <source>
        <dbReference type="ARBA" id="ARBA00022801"/>
    </source>
</evidence>
<accession>U1WT50</accession>